<dbReference type="Pfam" id="PF06733">
    <property type="entry name" value="DEAD_2"/>
    <property type="match status" value="1"/>
</dbReference>
<evidence type="ECO:0000313" key="2">
    <source>
        <dbReference type="EMBL" id="RMS40218.1"/>
    </source>
</evidence>
<feature type="non-terminal residue" evidence="2">
    <location>
        <position position="1"/>
    </location>
</feature>
<dbReference type="GO" id="GO:0003678">
    <property type="term" value="F:DNA helicase activity"/>
    <property type="evidence" value="ECO:0007669"/>
    <property type="project" value="InterPro"/>
</dbReference>
<sequence length="139" mass="15705">QELARWADVVIADYNYYFDLSALLFGLGQLNQWRVAVLVDEAHNMVERARQMYSASLDQSQLKALIQTSPEPVKKALQRLDRQWNALHKVQPAAYQAYSAAPEKLIGSLNQCISTIGDHFNEHPQAVDGTLQGFYLEAI</sequence>
<feature type="domain" description="RAD3-like helicase DEAD" evidence="1">
    <location>
        <begin position="3"/>
        <end position="62"/>
    </location>
</feature>
<protein>
    <recommendedName>
        <fullName evidence="1">RAD3-like helicase DEAD domain-containing protein</fullName>
    </recommendedName>
</protein>
<evidence type="ECO:0000259" key="1">
    <source>
        <dbReference type="Pfam" id="PF06733"/>
    </source>
</evidence>
<dbReference type="EMBL" id="RBSP01000899">
    <property type="protein sequence ID" value="RMS40218.1"/>
    <property type="molecule type" value="Genomic_DNA"/>
</dbReference>
<feature type="non-terminal residue" evidence="2">
    <location>
        <position position="139"/>
    </location>
</feature>
<dbReference type="InterPro" id="IPR027417">
    <property type="entry name" value="P-loop_NTPase"/>
</dbReference>
<evidence type="ECO:0000313" key="3">
    <source>
        <dbReference type="Proteomes" id="UP000270873"/>
    </source>
</evidence>
<dbReference type="Proteomes" id="UP000270873">
    <property type="component" value="Unassembled WGS sequence"/>
</dbReference>
<dbReference type="GO" id="GO:0005524">
    <property type="term" value="F:ATP binding"/>
    <property type="evidence" value="ECO:0007669"/>
    <property type="project" value="InterPro"/>
</dbReference>
<gene>
    <name evidence="2" type="ORF">ALP66_05489</name>
</gene>
<reference evidence="2 3" key="1">
    <citation type="submission" date="2018-08" db="EMBL/GenBank/DDBJ databases">
        <title>Recombination of ecologically and evolutionarily significant loci maintains genetic cohesion in the Pseudomonas syringae species complex.</title>
        <authorList>
            <person name="Dillon M."/>
            <person name="Thakur S."/>
            <person name="Almeida R.N.D."/>
            <person name="Weir B.S."/>
            <person name="Guttman D.S."/>
        </authorList>
    </citation>
    <scope>NUCLEOTIDE SEQUENCE [LARGE SCALE GENOMIC DNA]</scope>
    <source>
        <strain evidence="2 3">ICMP 7847</strain>
    </source>
</reference>
<dbReference type="Gene3D" id="3.40.50.300">
    <property type="entry name" value="P-loop containing nucleotide triphosphate hydrolases"/>
    <property type="match status" value="1"/>
</dbReference>
<proteinExistence type="predicted"/>
<organism evidence="2 3">
    <name type="scientific">Pseudomonas amygdali pv. photiniae</name>
    <dbReference type="NCBI Taxonomy" id="251724"/>
    <lineage>
        <taxon>Bacteria</taxon>
        <taxon>Pseudomonadati</taxon>
        <taxon>Pseudomonadota</taxon>
        <taxon>Gammaproteobacteria</taxon>
        <taxon>Pseudomonadales</taxon>
        <taxon>Pseudomonadaceae</taxon>
        <taxon>Pseudomonas</taxon>
        <taxon>Pseudomonas amygdali</taxon>
    </lineage>
</organism>
<dbReference type="AlphaFoldDB" id="A0A658K2C2"/>
<comment type="caution">
    <text evidence="2">The sequence shown here is derived from an EMBL/GenBank/DDBJ whole genome shotgun (WGS) entry which is preliminary data.</text>
</comment>
<name>A0A658K2C2_PSEA0</name>
<dbReference type="InterPro" id="IPR010614">
    <property type="entry name" value="RAD3-like_helicase_DEAD"/>
</dbReference>
<dbReference type="GO" id="GO:0003677">
    <property type="term" value="F:DNA binding"/>
    <property type="evidence" value="ECO:0007669"/>
    <property type="project" value="InterPro"/>
</dbReference>
<accession>A0A658K2C2</accession>